<sequence>MNFTHIPTVVSLYNLQYAIDWALKNSTRRTPTIPGVQKKHPSPWVQFYMNPGIKAPIEPSSNSEEVTSLITSMLALLKKLMPLAPESESFLPELLPSDLLISMDVAVVLDAMLDDVEKLEKEPEPEAVADEEVRTFWIEEVAIVEKLQKPQELKATATSSSQTFPSFSDLLDSRDVAMVMDDILKELGKKEKKATIGTQTEVLPSDLLFQRDIVVVLESILDELEKREKAPEPQPIAHKEVHTMSVYFGTSVVLEKLQSPQADATGPGMSIMSIIEVSVSTWSSGCQATPSSSSNVPELIRKLRQVRSKEQKRKRDVVQQAPLAVGSPEFHAKWKEAMEYHKGCEIYKDPFFKTLKNIFDPKKISELPQKVSDRAVSAAELFNAYKKANPIGASWRGLDAAEKAEWDDRKKKLDDEHLDQLKKGFIYTRELGEPANKVPRATNGEAKR</sequence>
<dbReference type="OrthoDB" id="10459265at2759"/>
<evidence type="ECO:0000313" key="1">
    <source>
        <dbReference type="EMBL" id="PIC48444.1"/>
    </source>
</evidence>
<dbReference type="AlphaFoldDB" id="A0A2G5V9G9"/>
<proteinExistence type="predicted"/>
<name>A0A2G5V9G9_9PELO</name>
<organism evidence="1 2">
    <name type="scientific">Caenorhabditis nigoni</name>
    <dbReference type="NCBI Taxonomy" id="1611254"/>
    <lineage>
        <taxon>Eukaryota</taxon>
        <taxon>Metazoa</taxon>
        <taxon>Ecdysozoa</taxon>
        <taxon>Nematoda</taxon>
        <taxon>Chromadorea</taxon>
        <taxon>Rhabditida</taxon>
        <taxon>Rhabditina</taxon>
        <taxon>Rhabditomorpha</taxon>
        <taxon>Rhabditoidea</taxon>
        <taxon>Rhabditidae</taxon>
        <taxon>Peloderinae</taxon>
        <taxon>Caenorhabditis</taxon>
    </lineage>
</organism>
<evidence type="ECO:0000313" key="2">
    <source>
        <dbReference type="Proteomes" id="UP000230233"/>
    </source>
</evidence>
<comment type="caution">
    <text evidence="1">The sequence shown here is derived from an EMBL/GenBank/DDBJ whole genome shotgun (WGS) entry which is preliminary data.</text>
</comment>
<gene>
    <name evidence="1" type="primary">Cnig_chr_II.g7410</name>
    <name evidence="1" type="ORF">B9Z55_007410</name>
</gene>
<keyword evidence="2" id="KW-1185">Reference proteome</keyword>
<dbReference type="Proteomes" id="UP000230233">
    <property type="component" value="Chromosome II"/>
</dbReference>
<dbReference type="EMBL" id="PDUG01000002">
    <property type="protein sequence ID" value="PIC48444.1"/>
    <property type="molecule type" value="Genomic_DNA"/>
</dbReference>
<protein>
    <submittedName>
        <fullName evidence="1">Uncharacterized protein</fullName>
    </submittedName>
</protein>
<dbReference type="STRING" id="1611254.A0A2G5V9G9"/>
<accession>A0A2G5V9G9</accession>
<reference evidence="2" key="1">
    <citation type="submission" date="2017-10" db="EMBL/GenBank/DDBJ databases">
        <title>Rapid genome shrinkage in a self-fertile nematode reveals novel sperm competition proteins.</title>
        <authorList>
            <person name="Yin D."/>
            <person name="Schwarz E.M."/>
            <person name="Thomas C.G."/>
            <person name="Felde R.L."/>
            <person name="Korf I.F."/>
            <person name="Cutter A.D."/>
            <person name="Schartner C.M."/>
            <person name="Ralston E.J."/>
            <person name="Meyer B.J."/>
            <person name="Haag E.S."/>
        </authorList>
    </citation>
    <scope>NUCLEOTIDE SEQUENCE [LARGE SCALE GENOMIC DNA]</scope>
    <source>
        <strain evidence="2">JU1422</strain>
    </source>
</reference>